<keyword evidence="3 6" id="KW-0812">Transmembrane</keyword>
<feature type="transmembrane region" description="Helical" evidence="6">
    <location>
        <begin position="656"/>
        <end position="674"/>
    </location>
</feature>
<feature type="transmembrane region" description="Helical" evidence="6">
    <location>
        <begin position="21"/>
        <end position="44"/>
    </location>
</feature>
<gene>
    <name evidence="8" type="ORF">WAB15_26515</name>
</gene>
<feature type="domain" description="ABC3 transporter permease C-terminal" evidence="7">
    <location>
        <begin position="197"/>
        <end position="309"/>
    </location>
</feature>
<dbReference type="InterPro" id="IPR003838">
    <property type="entry name" value="ABC3_permease_C"/>
</dbReference>
<sequence>MRARSLAMGVRFAAGGGREGWVRTVLTAIGVGLGVMLLLGAASIPHILDARQQRGDARAAVAGEQPVKRSESTLLYAEAGTSFRGQSVKGALLRPDGPRAPAPPGVGELPRNGEMVVSPALAELLSAPEGRLLRERLHFTPAGTITEPGLAGPGELAYYAVSDARGTEHGAFRIDGFGSRTEPRPMDPVLLVLIIVACVVLLMPVAIFIATAVRFGGERRDRRLAALRLIGADTRTVRWTAAGEALFGALCGLLLGTAMFLAVRQAAGSVTVWDVNAFPGDLTPAPALAALVALAVPLCAVGVTLFALRGVAIEPLGVVRNSAGRRRRLWWRLPVPLVGVALLLANGPVGGDDGPVNPYLIAGGAVLMLFGITLLLPWVVEAAVGRLTGGPVPWQLATRRLQLGSGAAARAVSGITVAVAGAIALQLFFSAIQQDFMKVTGQDPDRAQLSVTLPSHDVATIRKMIGEFRRTEGVRGVIATIEASASRPGPVRKGEDFAPTTQLTVGDCPTLRELAHTGSCKDGDAFVVKDSNGMVDSDYIFQTARPGARVLLNRDVTTGEPGREPRLWTIPRSARVVDSRKDPSGQMAFGVFATPGALNTAALDDPTARAMVKTDPLVGDAAEYVRNTAARIDPLMSVGTLQSLERDKQFSSVRTGLLVAATATLALIAASMLVTTLEQLRERRRLLSVLVAFGTRRATLGWSVLWQTAVPVALGLALALAGGAGLGVALLRMAGKSTFDWSVVWPLPAAGAALVVLVTLFSLPPLWRMMRPDGLRTE</sequence>
<keyword evidence="4 6" id="KW-1133">Transmembrane helix</keyword>
<dbReference type="EMBL" id="CP147982">
    <property type="protein sequence ID" value="WXK79261.1"/>
    <property type="molecule type" value="Genomic_DNA"/>
</dbReference>
<feature type="transmembrane region" description="Helical" evidence="6">
    <location>
        <begin position="743"/>
        <end position="763"/>
    </location>
</feature>
<dbReference type="Proteomes" id="UP001626628">
    <property type="component" value="Chromosome"/>
</dbReference>
<protein>
    <submittedName>
        <fullName evidence="8">FtsX-like permease family protein</fullName>
    </submittedName>
</protein>
<dbReference type="PANTHER" id="PTHR30287">
    <property type="entry name" value="MEMBRANE COMPONENT OF PREDICTED ABC SUPERFAMILY METABOLITE UPTAKE TRANSPORTER"/>
    <property type="match status" value="1"/>
</dbReference>
<evidence type="ECO:0000256" key="6">
    <source>
        <dbReference type="SAM" id="Phobius"/>
    </source>
</evidence>
<evidence type="ECO:0000256" key="3">
    <source>
        <dbReference type="ARBA" id="ARBA00022692"/>
    </source>
</evidence>
<evidence type="ECO:0000259" key="7">
    <source>
        <dbReference type="Pfam" id="PF02687"/>
    </source>
</evidence>
<dbReference type="PANTHER" id="PTHR30287:SF1">
    <property type="entry name" value="INNER MEMBRANE PROTEIN"/>
    <property type="match status" value="1"/>
</dbReference>
<feature type="transmembrane region" description="Helical" evidence="6">
    <location>
        <begin position="245"/>
        <end position="267"/>
    </location>
</feature>
<dbReference type="InterPro" id="IPR038766">
    <property type="entry name" value="Membrane_comp_ABC_pdt"/>
</dbReference>
<feature type="transmembrane region" description="Helical" evidence="6">
    <location>
        <begin position="407"/>
        <end position="429"/>
    </location>
</feature>
<feature type="transmembrane region" description="Helical" evidence="6">
    <location>
        <begin position="712"/>
        <end position="731"/>
    </location>
</feature>
<feature type="transmembrane region" description="Helical" evidence="6">
    <location>
        <begin position="189"/>
        <end position="213"/>
    </location>
</feature>
<evidence type="ECO:0000256" key="5">
    <source>
        <dbReference type="ARBA" id="ARBA00023136"/>
    </source>
</evidence>
<proteinExistence type="predicted"/>
<organism evidence="8 9">
    <name type="scientific">Streptomyces sirii</name>
    <dbReference type="NCBI Taxonomy" id="3127701"/>
    <lineage>
        <taxon>Bacteria</taxon>
        <taxon>Bacillati</taxon>
        <taxon>Actinomycetota</taxon>
        <taxon>Actinomycetes</taxon>
        <taxon>Kitasatosporales</taxon>
        <taxon>Streptomycetaceae</taxon>
        <taxon>Streptomyces</taxon>
    </lineage>
</organism>
<feature type="transmembrane region" description="Helical" evidence="6">
    <location>
        <begin position="329"/>
        <end position="347"/>
    </location>
</feature>
<feature type="transmembrane region" description="Helical" evidence="6">
    <location>
        <begin position="359"/>
        <end position="380"/>
    </location>
</feature>
<evidence type="ECO:0000313" key="9">
    <source>
        <dbReference type="Proteomes" id="UP001626628"/>
    </source>
</evidence>
<evidence type="ECO:0000256" key="2">
    <source>
        <dbReference type="ARBA" id="ARBA00022475"/>
    </source>
</evidence>
<evidence type="ECO:0000256" key="1">
    <source>
        <dbReference type="ARBA" id="ARBA00004651"/>
    </source>
</evidence>
<dbReference type="Pfam" id="PF02687">
    <property type="entry name" value="FtsX"/>
    <property type="match status" value="2"/>
</dbReference>
<reference evidence="8 9" key="1">
    <citation type="submission" date="2024-03" db="EMBL/GenBank/DDBJ databases">
        <title>The complete genome of Streptomyces sirii sp.nov.</title>
        <authorList>
            <person name="Zakalyukina Y.V."/>
            <person name="Belik A.R."/>
            <person name="Biryukov M.V."/>
            <person name="Baturina O.A."/>
            <person name="Kabilov M.R."/>
        </authorList>
    </citation>
    <scope>NUCLEOTIDE SEQUENCE [LARGE SCALE GENOMIC DNA]</scope>
    <source>
        <strain evidence="8 9">BP-8</strain>
    </source>
</reference>
<accession>A0ABZ2QUX8</accession>
<feature type="transmembrane region" description="Helical" evidence="6">
    <location>
        <begin position="287"/>
        <end position="308"/>
    </location>
</feature>
<keyword evidence="9" id="KW-1185">Reference proteome</keyword>
<feature type="domain" description="ABC3 transporter permease C-terminal" evidence="7">
    <location>
        <begin position="659"/>
        <end position="770"/>
    </location>
</feature>
<keyword evidence="2" id="KW-1003">Cell membrane</keyword>
<evidence type="ECO:0000256" key="4">
    <source>
        <dbReference type="ARBA" id="ARBA00022989"/>
    </source>
</evidence>
<evidence type="ECO:0000313" key="8">
    <source>
        <dbReference type="EMBL" id="WXK79261.1"/>
    </source>
</evidence>
<keyword evidence="5 6" id="KW-0472">Membrane</keyword>
<name>A0ABZ2QUX8_9ACTN</name>
<comment type="subcellular location">
    <subcellularLocation>
        <location evidence="1">Cell membrane</location>
        <topology evidence="1">Multi-pass membrane protein</topology>
    </subcellularLocation>
</comment>
<dbReference type="RefSeq" id="WP_407287789.1">
    <property type="nucleotide sequence ID" value="NZ_CP147982.1"/>
</dbReference>